<evidence type="ECO:0000313" key="4">
    <source>
        <dbReference type="EMBL" id="MBW0145370.1"/>
    </source>
</evidence>
<dbReference type="InterPro" id="IPR005135">
    <property type="entry name" value="Endo/exonuclease/phosphatase"/>
</dbReference>
<dbReference type="Pfam" id="PF03372">
    <property type="entry name" value="Exo_endo_phos"/>
    <property type="match status" value="1"/>
</dbReference>
<proteinExistence type="predicted"/>
<accession>A0ABS6V7Q1</accession>
<organism evidence="4 5">
    <name type="scientific">Sphingomicrobium clamense</name>
    <dbReference type="NCBI Taxonomy" id="2851013"/>
    <lineage>
        <taxon>Bacteria</taxon>
        <taxon>Pseudomonadati</taxon>
        <taxon>Pseudomonadota</taxon>
        <taxon>Alphaproteobacteria</taxon>
        <taxon>Sphingomonadales</taxon>
        <taxon>Sphingomonadaceae</taxon>
        <taxon>Sphingomicrobium</taxon>
    </lineage>
</organism>
<keyword evidence="2" id="KW-0812">Transmembrane</keyword>
<feature type="domain" description="Endonuclease/exonuclease/phosphatase" evidence="3">
    <location>
        <begin position="122"/>
        <end position="323"/>
    </location>
</feature>
<evidence type="ECO:0000256" key="2">
    <source>
        <dbReference type="SAM" id="Phobius"/>
    </source>
</evidence>
<feature type="transmembrane region" description="Helical" evidence="2">
    <location>
        <begin position="14"/>
        <end position="35"/>
    </location>
</feature>
<keyword evidence="4" id="KW-0540">Nuclease</keyword>
<keyword evidence="2" id="KW-0472">Membrane</keyword>
<keyword evidence="4" id="KW-0378">Hydrolase</keyword>
<feature type="transmembrane region" description="Helical" evidence="2">
    <location>
        <begin position="76"/>
        <end position="100"/>
    </location>
</feature>
<keyword evidence="4" id="KW-0255">Endonuclease</keyword>
<evidence type="ECO:0000259" key="3">
    <source>
        <dbReference type="Pfam" id="PF03372"/>
    </source>
</evidence>
<comment type="caution">
    <text evidence="4">The sequence shown here is derived from an EMBL/GenBank/DDBJ whole genome shotgun (WGS) entry which is preliminary data.</text>
</comment>
<dbReference type="EMBL" id="JAHVAH010000001">
    <property type="protein sequence ID" value="MBW0145370.1"/>
    <property type="molecule type" value="Genomic_DNA"/>
</dbReference>
<reference evidence="4 5" key="1">
    <citation type="submission" date="2021-07" db="EMBL/GenBank/DDBJ databases">
        <title>The draft genome sequence of Sphingomicrobium sp. B8.</title>
        <authorList>
            <person name="Mu L."/>
        </authorList>
    </citation>
    <scope>NUCLEOTIDE SEQUENCE [LARGE SCALE GENOMIC DNA]</scope>
    <source>
        <strain evidence="4 5">B8</strain>
    </source>
</reference>
<dbReference type="Proteomes" id="UP000698028">
    <property type="component" value="Unassembled WGS sequence"/>
</dbReference>
<protein>
    <submittedName>
        <fullName evidence="4">Endonuclease/exonuclease/phosphatase family protein</fullName>
    </submittedName>
</protein>
<feature type="transmembrane region" description="Helical" evidence="2">
    <location>
        <begin position="47"/>
        <end position="67"/>
    </location>
</feature>
<evidence type="ECO:0000256" key="1">
    <source>
        <dbReference type="SAM" id="MobiDB-lite"/>
    </source>
</evidence>
<gene>
    <name evidence="4" type="ORF">KTQ36_08695</name>
</gene>
<feature type="region of interest" description="Disordered" evidence="1">
    <location>
        <begin position="340"/>
        <end position="373"/>
    </location>
</feature>
<dbReference type="GO" id="GO:0004519">
    <property type="term" value="F:endonuclease activity"/>
    <property type="evidence" value="ECO:0007669"/>
    <property type="project" value="UniProtKB-KW"/>
</dbReference>
<dbReference type="RefSeq" id="WP_218633282.1">
    <property type="nucleotide sequence ID" value="NZ_JAHVAH010000001.1"/>
</dbReference>
<evidence type="ECO:0000313" key="5">
    <source>
        <dbReference type="Proteomes" id="UP000698028"/>
    </source>
</evidence>
<keyword evidence="2" id="KW-1133">Transmembrane helix</keyword>
<feature type="compositionally biased region" description="Acidic residues" evidence="1">
    <location>
        <begin position="347"/>
        <end position="373"/>
    </location>
</feature>
<name>A0ABS6V7Q1_9SPHN</name>
<keyword evidence="5" id="KW-1185">Reference proteome</keyword>
<sequence>MISSGPHYVGWRRWFIRGLGAFALFLVVAAFIPAWQTDLWFIRLFDFPRMQLGFAGIFVAILYAILVPDWRHGRSLFVLSTLVIATLWQFTHAARFLFFYPKEVASADQCPADRQLSLLGANVLIDNDDYAAMLETVRAANADVVLLTESDAKWEEAMRPIEADYPHRIAIPLDNAYGMHLYSKLPFDGAVKFRLQGDIPSIDGTLTLRDGSEVHLFAVHPEPPLPGDDAGERDAELVLVGRDMRDRGGASIVLGDLNDVAWSKTTKLFIEVSGTRDPRVGRRLMPTFNAKWPLLRWPLDHLFVSPHWDHVDMDRLDASGSDHFPVLFTTCLARDADERLVAPRADEDTEEEATEQLQEGIEETVTEEDGEKR</sequence>